<dbReference type="WBParaSite" id="Gr19_v10_g14804.t1">
    <property type="protein sequence ID" value="Gr19_v10_g14804.t1"/>
    <property type="gene ID" value="Gr19_v10_g14804"/>
</dbReference>
<name>A0A914H739_GLORO</name>
<organism evidence="2 3">
    <name type="scientific">Globodera rostochiensis</name>
    <name type="common">Golden nematode worm</name>
    <name type="synonym">Heterodera rostochiensis</name>
    <dbReference type="NCBI Taxonomy" id="31243"/>
    <lineage>
        <taxon>Eukaryota</taxon>
        <taxon>Metazoa</taxon>
        <taxon>Ecdysozoa</taxon>
        <taxon>Nematoda</taxon>
        <taxon>Chromadorea</taxon>
        <taxon>Rhabditida</taxon>
        <taxon>Tylenchina</taxon>
        <taxon>Tylenchomorpha</taxon>
        <taxon>Tylenchoidea</taxon>
        <taxon>Heteroderidae</taxon>
        <taxon>Heteroderinae</taxon>
        <taxon>Globodera</taxon>
    </lineage>
</organism>
<accession>A0A914H739</accession>
<protein>
    <submittedName>
        <fullName evidence="3">Uncharacterized protein</fullName>
    </submittedName>
</protein>
<proteinExistence type="predicted"/>
<reference evidence="3" key="1">
    <citation type="submission" date="2022-11" db="UniProtKB">
        <authorList>
            <consortium name="WormBaseParasite"/>
        </authorList>
    </citation>
    <scope>IDENTIFICATION</scope>
</reference>
<evidence type="ECO:0000313" key="2">
    <source>
        <dbReference type="Proteomes" id="UP000887572"/>
    </source>
</evidence>
<keyword evidence="2" id="KW-1185">Reference proteome</keyword>
<dbReference type="AlphaFoldDB" id="A0A914H739"/>
<dbReference type="Proteomes" id="UP000887572">
    <property type="component" value="Unplaced"/>
</dbReference>
<feature type="region of interest" description="Disordered" evidence="1">
    <location>
        <begin position="82"/>
        <end position="101"/>
    </location>
</feature>
<evidence type="ECO:0000256" key="1">
    <source>
        <dbReference type="SAM" id="MobiDB-lite"/>
    </source>
</evidence>
<sequence length="130" mass="14822">MLSIFSKPPWEFNGWIRMVGVPEAVWAKQGAKEAKKQQFKMGGNDFPQRAQHLTPSMKLVRQLFYGQKLHLNTLHPPPSTFSGFGRRAVRETDEKSGGPFGWKMWGGNQIGEYKEAADLWSSGQDAHYWP</sequence>
<evidence type="ECO:0000313" key="3">
    <source>
        <dbReference type="WBParaSite" id="Gr19_v10_g14804.t1"/>
    </source>
</evidence>